<reference evidence="1" key="1">
    <citation type="submission" date="2023-01" db="EMBL/GenBank/DDBJ databases">
        <title>The growth and conidiation of Purpureocillium lavendulum are regulated by nitrogen source and histone H3K14 acetylation.</title>
        <authorList>
            <person name="Tang P."/>
            <person name="Han J."/>
            <person name="Zhang C."/>
            <person name="Tang P."/>
            <person name="Qi F."/>
            <person name="Zhang K."/>
            <person name="Liang L."/>
        </authorList>
    </citation>
    <scope>NUCLEOTIDE SEQUENCE</scope>
    <source>
        <strain evidence="1">YMF1.00683</strain>
    </source>
</reference>
<dbReference type="AlphaFoldDB" id="A0AB34FKZ7"/>
<evidence type="ECO:0000313" key="2">
    <source>
        <dbReference type="Proteomes" id="UP001163105"/>
    </source>
</evidence>
<gene>
    <name evidence="1" type="ORF">O9K51_07955</name>
</gene>
<organism evidence="1 2">
    <name type="scientific">Purpureocillium lavendulum</name>
    <dbReference type="NCBI Taxonomy" id="1247861"/>
    <lineage>
        <taxon>Eukaryota</taxon>
        <taxon>Fungi</taxon>
        <taxon>Dikarya</taxon>
        <taxon>Ascomycota</taxon>
        <taxon>Pezizomycotina</taxon>
        <taxon>Sordariomycetes</taxon>
        <taxon>Hypocreomycetidae</taxon>
        <taxon>Hypocreales</taxon>
        <taxon>Ophiocordycipitaceae</taxon>
        <taxon>Purpureocillium</taxon>
    </lineage>
</organism>
<evidence type="ECO:0000313" key="1">
    <source>
        <dbReference type="EMBL" id="KAJ6440064.1"/>
    </source>
</evidence>
<protein>
    <submittedName>
        <fullName evidence="1">Uncharacterized protein</fullName>
    </submittedName>
</protein>
<dbReference type="Proteomes" id="UP001163105">
    <property type="component" value="Unassembled WGS sequence"/>
</dbReference>
<keyword evidence="2" id="KW-1185">Reference proteome</keyword>
<accession>A0AB34FKZ7</accession>
<comment type="caution">
    <text evidence="1">The sequence shown here is derived from an EMBL/GenBank/DDBJ whole genome shotgun (WGS) entry which is preliminary data.</text>
</comment>
<sequence length="66" mass="7425">MSHYQMCAICTSRFYLGQSGPEPCENVVKKRVKHPETAPGACRGGIKTEPWYRKTLQGCRAKNPIN</sequence>
<dbReference type="EMBL" id="JAQHRD010000006">
    <property type="protein sequence ID" value="KAJ6440064.1"/>
    <property type="molecule type" value="Genomic_DNA"/>
</dbReference>
<name>A0AB34FKZ7_9HYPO</name>
<proteinExistence type="predicted"/>